<name>A0A378XZE4_PAEPO</name>
<evidence type="ECO:0000313" key="1">
    <source>
        <dbReference type="EMBL" id="SUA70376.1"/>
    </source>
</evidence>
<sequence>MILGNMQYSRSPIPYQNFIWVADYWDSTSLFEFDTRNNKHNEFASIEKDKLLAFGYIGEGSQIYFDVANGIFNVNGHRFMISYKTEENEYPLTGRTFLYNDIIQYKHASSDANLHTREEYGRFNSRVEQYNIGYKKQMQLEGVNINFQCICSIPFRDAIYFQIKVTSDKDLAGKLIIRNNGLISEELHAPLLANMSNNLNWELR</sequence>
<accession>A0A378XZE4</accession>
<reference evidence="1 2" key="1">
    <citation type="submission" date="2018-06" db="EMBL/GenBank/DDBJ databases">
        <authorList>
            <consortium name="Pathogen Informatics"/>
            <person name="Doyle S."/>
        </authorList>
    </citation>
    <scope>NUCLEOTIDE SEQUENCE [LARGE SCALE GENOMIC DNA]</scope>
    <source>
        <strain evidence="1 2">NCTC10343</strain>
    </source>
</reference>
<protein>
    <submittedName>
        <fullName evidence="1">Uncharacterized protein</fullName>
    </submittedName>
</protein>
<organism evidence="1 2">
    <name type="scientific">Paenibacillus polymyxa</name>
    <name type="common">Bacillus polymyxa</name>
    <dbReference type="NCBI Taxonomy" id="1406"/>
    <lineage>
        <taxon>Bacteria</taxon>
        <taxon>Bacillati</taxon>
        <taxon>Bacillota</taxon>
        <taxon>Bacilli</taxon>
        <taxon>Bacillales</taxon>
        <taxon>Paenibacillaceae</taxon>
        <taxon>Paenibacillus</taxon>
    </lineage>
</organism>
<evidence type="ECO:0000313" key="2">
    <source>
        <dbReference type="Proteomes" id="UP000254400"/>
    </source>
</evidence>
<proteinExistence type="predicted"/>
<gene>
    <name evidence="1" type="ORF">NCTC10343_03248</name>
</gene>
<dbReference type="AlphaFoldDB" id="A0A378XZE4"/>
<dbReference type="Proteomes" id="UP000254400">
    <property type="component" value="Unassembled WGS sequence"/>
</dbReference>
<dbReference type="RefSeq" id="WP_019687771.1">
    <property type="nucleotide sequence ID" value="NZ_CP036496.1"/>
</dbReference>
<dbReference type="GeneID" id="93346600"/>
<dbReference type="EMBL" id="UGSC01000001">
    <property type="protein sequence ID" value="SUA70376.1"/>
    <property type="molecule type" value="Genomic_DNA"/>
</dbReference>